<dbReference type="Proteomes" id="UP000299102">
    <property type="component" value="Unassembled WGS sequence"/>
</dbReference>
<reference evidence="1 2" key="1">
    <citation type="journal article" date="2019" name="Commun. Biol.">
        <title>The bagworm genome reveals a unique fibroin gene that provides high tensile strength.</title>
        <authorList>
            <person name="Kono N."/>
            <person name="Nakamura H."/>
            <person name="Ohtoshi R."/>
            <person name="Tomita M."/>
            <person name="Numata K."/>
            <person name="Arakawa K."/>
        </authorList>
    </citation>
    <scope>NUCLEOTIDE SEQUENCE [LARGE SCALE GENOMIC DNA]</scope>
</reference>
<dbReference type="EMBL" id="BGZK01002991">
    <property type="protein sequence ID" value="GBP97710.1"/>
    <property type="molecule type" value="Genomic_DNA"/>
</dbReference>
<proteinExistence type="predicted"/>
<name>A0A4C2ACB1_EUMVA</name>
<evidence type="ECO:0000313" key="1">
    <source>
        <dbReference type="EMBL" id="GBP97710.1"/>
    </source>
</evidence>
<organism evidence="1 2">
    <name type="scientific">Eumeta variegata</name>
    <name type="common">Bagworm moth</name>
    <name type="synonym">Eumeta japonica</name>
    <dbReference type="NCBI Taxonomy" id="151549"/>
    <lineage>
        <taxon>Eukaryota</taxon>
        <taxon>Metazoa</taxon>
        <taxon>Ecdysozoa</taxon>
        <taxon>Arthropoda</taxon>
        <taxon>Hexapoda</taxon>
        <taxon>Insecta</taxon>
        <taxon>Pterygota</taxon>
        <taxon>Neoptera</taxon>
        <taxon>Endopterygota</taxon>
        <taxon>Lepidoptera</taxon>
        <taxon>Glossata</taxon>
        <taxon>Ditrysia</taxon>
        <taxon>Tineoidea</taxon>
        <taxon>Psychidae</taxon>
        <taxon>Oiketicinae</taxon>
        <taxon>Eumeta</taxon>
    </lineage>
</organism>
<protein>
    <submittedName>
        <fullName evidence="1">Uncharacterized protein</fullName>
    </submittedName>
</protein>
<sequence>MCVKTAGGLVDVGAGTTAFDSNRAKRPTGFRGLASTKCRSKSASVGGAGVAAAQTPDTIMRGVRQSRLKFCFVCTPPAGAPALTIQTRISTAASSGGQLRRRPRLMGVGPRASAWDRRYRVSWDLKDTLRVNLPPYPKVARWCAGVKRRRTTNEDDPGRPTTAVAADMLKVERNCSSRSSGHSAFVAEETKIYSGYSILH</sequence>
<gene>
    <name evidence="1" type="ORF">EVAR_101201_1</name>
</gene>
<accession>A0A4C2ACB1</accession>
<keyword evidence="2" id="KW-1185">Reference proteome</keyword>
<dbReference type="AlphaFoldDB" id="A0A4C2ACB1"/>
<evidence type="ECO:0000313" key="2">
    <source>
        <dbReference type="Proteomes" id="UP000299102"/>
    </source>
</evidence>
<comment type="caution">
    <text evidence="1">The sequence shown here is derived from an EMBL/GenBank/DDBJ whole genome shotgun (WGS) entry which is preliminary data.</text>
</comment>